<proteinExistence type="predicted"/>
<accession>A0A242WAE0</accession>
<evidence type="ECO:0000259" key="2">
    <source>
        <dbReference type="PROSITE" id="PS50943"/>
    </source>
</evidence>
<feature type="domain" description="HTH cro/C1-type" evidence="2">
    <location>
        <begin position="7"/>
        <end position="62"/>
    </location>
</feature>
<comment type="caution">
    <text evidence="3">The sequence shown here is derived from an EMBL/GenBank/DDBJ whole genome shotgun (WGS) entry which is preliminary data.</text>
</comment>
<dbReference type="GO" id="GO:0003700">
    <property type="term" value="F:DNA-binding transcription factor activity"/>
    <property type="evidence" value="ECO:0007669"/>
    <property type="project" value="TreeGrafter"/>
</dbReference>
<reference evidence="3 4" key="1">
    <citation type="submission" date="2016-10" db="EMBL/GenBank/DDBJ databases">
        <title>Comparative genomics of Bacillus thuringiensis reveals a path to pathogens against multiple invertebrate hosts.</title>
        <authorList>
            <person name="Zheng J."/>
            <person name="Gao Q."/>
            <person name="Liu H."/>
            <person name="Peng D."/>
            <person name="Ruan L."/>
            <person name="Sun M."/>
        </authorList>
    </citation>
    <scope>NUCLEOTIDE SEQUENCE [LARGE SCALE GENOMIC DNA]</scope>
    <source>
        <strain evidence="3">BGSC 4AC1</strain>
    </source>
</reference>
<dbReference type="AlphaFoldDB" id="A0A242WAE0"/>
<dbReference type="InterPro" id="IPR010982">
    <property type="entry name" value="Lambda_DNA-bd_dom_sf"/>
</dbReference>
<gene>
    <name evidence="3" type="ORF">BK699_09745</name>
</gene>
<evidence type="ECO:0000313" key="3">
    <source>
        <dbReference type="EMBL" id="OTW50820.1"/>
    </source>
</evidence>
<dbReference type="Pfam" id="PF01381">
    <property type="entry name" value="HTH_3"/>
    <property type="match status" value="1"/>
</dbReference>
<dbReference type="GO" id="GO:0003677">
    <property type="term" value="F:DNA binding"/>
    <property type="evidence" value="ECO:0007669"/>
    <property type="project" value="UniProtKB-KW"/>
</dbReference>
<dbReference type="PROSITE" id="PS50943">
    <property type="entry name" value="HTH_CROC1"/>
    <property type="match status" value="1"/>
</dbReference>
<dbReference type="GO" id="GO:0005829">
    <property type="term" value="C:cytosol"/>
    <property type="evidence" value="ECO:0007669"/>
    <property type="project" value="TreeGrafter"/>
</dbReference>
<dbReference type="SMART" id="SM00530">
    <property type="entry name" value="HTH_XRE"/>
    <property type="match status" value="1"/>
</dbReference>
<dbReference type="Gene3D" id="1.10.260.40">
    <property type="entry name" value="lambda repressor-like DNA-binding domains"/>
    <property type="match status" value="1"/>
</dbReference>
<evidence type="ECO:0000256" key="1">
    <source>
        <dbReference type="ARBA" id="ARBA00023125"/>
    </source>
</evidence>
<dbReference type="SUPFAM" id="SSF47413">
    <property type="entry name" value="lambda repressor-like DNA-binding domains"/>
    <property type="match status" value="1"/>
</dbReference>
<protein>
    <submittedName>
        <fullName evidence="3">Transcriptional regulator</fullName>
    </submittedName>
</protein>
<keyword evidence="1" id="KW-0238">DNA-binding</keyword>
<dbReference type="Proteomes" id="UP000195152">
    <property type="component" value="Unassembled WGS sequence"/>
</dbReference>
<name>A0A242WAE0_BACTU</name>
<organism evidence="3 4">
    <name type="scientific">Bacillus thuringiensis serovar mexicanensis</name>
    <dbReference type="NCBI Taxonomy" id="180868"/>
    <lineage>
        <taxon>Bacteria</taxon>
        <taxon>Bacillati</taxon>
        <taxon>Bacillota</taxon>
        <taxon>Bacilli</taxon>
        <taxon>Bacillales</taxon>
        <taxon>Bacillaceae</taxon>
        <taxon>Bacillus</taxon>
        <taxon>Bacillus cereus group</taxon>
    </lineage>
</organism>
<dbReference type="InterPro" id="IPR050807">
    <property type="entry name" value="TransReg_Diox_bact_type"/>
</dbReference>
<dbReference type="InterPro" id="IPR001387">
    <property type="entry name" value="Cro/C1-type_HTH"/>
</dbReference>
<sequence>MFQLHKVKEKRLNKGWTQSKLAEKSGVPQPTISHIENGTLKNPSIKSIKNIANALGINLEELL</sequence>
<dbReference type="RefSeq" id="WP_003290714.1">
    <property type="nucleotide sequence ID" value="NZ_NFCF01000063.1"/>
</dbReference>
<dbReference type="PANTHER" id="PTHR46797">
    <property type="entry name" value="HTH-TYPE TRANSCRIPTIONAL REGULATOR"/>
    <property type="match status" value="1"/>
</dbReference>
<dbReference type="PANTHER" id="PTHR46797:SF1">
    <property type="entry name" value="METHYLPHOSPHONATE SYNTHASE"/>
    <property type="match status" value="1"/>
</dbReference>
<evidence type="ECO:0000313" key="4">
    <source>
        <dbReference type="Proteomes" id="UP000195152"/>
    </source>
</evidence>
<dbReference type="CDD" id="cd00093">
    <property type="entry name" value="HTH_XRE"/>
    <property type="match status" value="1"/>
</dbReference>
<dbReference type="EMBL" id="NFCF01000063">
    <property type="protein sequence ID" value="OTW50820.1"/>
    <property type="molecule type" value="Genomic_DNA"/>
</dbReference>